<organism evidence="1 2">
    <name type="scientific">Aeribacillus alveayuensis</name>
    <dbReference type="NCBI Taxonomy" id="279215"/>
    <lineage>
        <taxon>Bacteria</taxon>
        <taxon>Bacillati</taxon>
        <taxon>Bacillota</taxon>
        <taxon>Bacilli</taxon>
        <taxon>Bacillales</taxon>
        <taxon>Bacillaceae</taxon>
        <taxon>Aeribacillus</taxon>
    </lineage>
</organism>
<comment type="caution">
    <text evidence="1">The sequence shown here is derived from an EMBL/GenBank/DDBJ whole genome shotgun (WGS) entry which is preliminary data.</text>
</comment>
<evidence type="ECO:0000313" key="2">
    <source>
        <dbReference type="Proteomes" id="UP001225646"/>
    </source>
</evidence>
<proteinExistence type="predicted"/>
<accession>A0ABT9VM66</accession>
<keyword evidence="2" id="KW-1185">Reference proteome</keyword>
<dbReference type="EMBL" id="JAUSTR010000002">
    <property type="protein sequence ID" value="MDQ0162061.1"/>
    <property type="molecule type" value="Genomic_DNA"/>
</dbReference>
<dbReference type="Proteomes" id="UP001225646">
    <property type="component" value="Unassembled WGS sequence"/>
</dbReference>
<reference evidence="1 2" key="1">
    <citation type="submission" date="2023-07" db="EMBL/GenBank/DDBJ databases">
        <title>Genomic Encyclopedia of Type Strains, Phase IV (KMG-IV): sequencing the most valuable type-strain genomes for metagenomic binning, comparative biology and taxonomic classification.</title>
        <authorList>
            <person name="Goeker M."/>
        </authorList>
    </citation>
    <scope>NUCLEOTIDE SEQUENCE [LARGE SCALE GENOMIC DNA]</scope>
    <source>
        <strain evidence="1 2">DSM 19092</strain>
    </source>
</reference>
<gene>
    <name evidence="1" type="ORF">J2S06_001135</name>
</gene>
<evidence type="ECO:0000313" key="1">
    <source>
        <dbReference type="EMBL" id="MDQ0162061.1"/>
    </source>
</evidence>
<name>A0ABT9VM66_9BACI</name>
<sequence>MTMVERIFRRSKKRRHAFFAGVALNKGNTVIIGRPYNGGLLIVMEDNIHYTSNG</sequence>
<protein>
    <submittedName>
        <fullName evidence="1">Uncharacterized protein</fullName>
    </submittedName>
</protein>